<dbReference type="PIRSF" id="PIRSF003078">
    <property type="entry name" value="GidB"/>
    <property type="match status" value="1"/>
</dbReference>
<keyword evidence="1 6" id="KW-0963">Cytoplasm</keyword>
<comment type="subcellular location">
    <subcellularLocation>
        <location evidence="6">Cytoplasm</location>
    </subcellularLocation>
</comment>
<dbReference type="GO" id="GO:0070043">
    <property type="term" value="F:rRNA (guanine-N7-)-methyltransferase activity"/>
    <property type="evidence" value="ECO:0007669"/>
    <property type="project" value="UniProtKB-UniRule"/>
</dbReference>
<feature type="binding site" evidence="6">
    <location>
        <begin position="175"/>
        <end position="176"/>
    </location>
    <ligand>
        <name>S-adenosyl-L-methionine</name>
        <dbReference type="ChEBI" id="CHEBI:59789"/>
    </ligand>
</feature>
<evidence type="ECO:0000256" key="7">
    <source>
        <dbReference type="SAM" id="MobiDB-lite"/>
    </source>
</evidence>
<dbReference type="Proteomes" id="UP000532440">
    <property type="component" value="Unassembled WGS sequence"/>
</dbReference>
<evidence type="ECO:0000256" key="4">
    <source>
        <dbReference type="ARBA" id="ARBA00022679"/>
    </source>
</evidence>
<evidence type="ECO:0000256" key="1">
    <source>
        <dbReference type="ARBA" id="ARBA00022490"/>
    </source>
</evidence>
<keyword evidence="5 6" id="KW-0949">S-adenosyl-L-methionine</keyword>
<dbReference type="InterPro" id="IPR003682">
    <property type="entry name" value="rRNA_ssu_MeTfrase_G"/>
</dbReference>
<name>A0A7W8HIF9_9BURK</name>
<evidence type="ECO:0000313" key="8">
    <source>
        <dbReference type="EMBL" id="MBB5272649.1"/>
    </source>
</evidence>
<comment type="caution">
    <text evidence="8">The sequence shown here is derived from an EMBL/GenBank/DDBJ whole genome shotgun (WGS) entry which is preliminary data.</text>
</comment>
<gene>
    <name evidence="6" type="primary">rsmG</name>
    <name evidence="8" type="ORF">HNQ70_002672</name>
</gene>
<dbReference type="InterPro" id="IPR029063">
    <property type="entry name" value="SAM-dependent_MTases_sf"/>
</dbReference>
<dbReference type="PANTHER" id="PTHR31760">
    <property type="entry name" value="S-ADENOSYL-L-METHIONINE-DEPENDENT METHYLTRANSFERASES SUPERFAMILY PROTEIN"/>
    <property type="match status" value="1"/>
</dbReference>
<dbReference type="GO" id="GO:0005829">
    <property type="term" value="C:cytosol"/>
    <property type="evidence" value="ECO:0007669"/>
    <property type="project" value="TreeGrafter"/>
</dbReference>
<dbReference type="PANTHER" id="PTHR31760:SF0">
    <property type="entry name" value="S-ADENOSYL-L-METHIONINE-DEPENDENT METHYLTRANSFERASES SUPERFAMILY PROTEIN"/>
    <property type="match status" value="1"/>
</dbReference>
<evidence type="ECO:0000313" key="9">
    <source>
        <dbReference type="Proteomes" id="UP000532440"/>
    </source>
</evidence>
<dbReference type="Gene3D" id="3.40.50.150">
    <property type="entry name" value="Vaccinia Virus protein VP39"/>
    <property type="match status" value="1"/>
</dbReference>
<sequence>MPPQRGGRPPAAGGAGKGRSPGAARTQDAARARPSAAAPDPAAESRALAHACTELGLTIDELQQRRLLDYCALLRKWNGVYNLTAVRDPGAMLVQHLFDCLAIIPVLRSPQDHLADGAVVLDVGSGGGLPGVVLAICLPGIEVHCVDTVGKKAAFVTQVRAELGLANLSAHHARVEELRAPRDLPPATLIVSRAFSSLAQFVGLTAHLRAPQGVWAAMKGQWPADELAALPATVRPGPAYTLRVPQLDAQRHVLLIEAASPAA</sequence>
<dbReference type="SUPFAM" id="SSF53335">
    <property type="entry name" value="S-adenosyl-L-methionine-dependent methyltransferases"/>
    <property type="match status" value="1"/>
</dbReference>
<organism evidence="8 9">
    <name type="scientific">Quisquiliibacterium transsilvanicum</name>
    <dbReference type="NCBI Taxonomy" id="1549638"/>
    <lineage>
        <taxon>Bacteria</taxon>
        <taxon>Pseudomonadati</taxon>
        <taxon>Pseudomonadota</taxon>
        <taxon>Betaproteobacteria</taxon>
        <taxon>Burkholderiales</taxon>
        <taxon>Burkholderiaceae</taxon>
        <taxon>Quisquiliibacterium</taxon>
    </lineage>
</organism>
<accession>A0A7W8HIF9</accession>
<keyword evidence="2 6" id="KW-0698">rRNA processing</keyword>
<dbReference type="RefSeq" id="WP_183968377.1">
    <property type="nucleotide sequence ID" value="NZ_BAABEW010000012.1"/>
</dbReference>
<comment type="catalytic activity">
    <reaction evidence="6">
        <text>guanosine(527) in 16S rRNA + S-adenosyl-L-methionine = N(7)-methylguanosine(527) in 16S rRNA + S-adenosyl-L-homocysteine</text>
        <dbReference type="Rhea" id="RHEA:42732"/>
        <dbReference type="Rhea" id="RHEA-COMP:10209"/>
        <dbReference type="Rhea" id="RHEA-COMP:10210"/>
        <dbReference type="ChEBI" id="CHEBI:57856"/>
        <dbReference type="ChEBI" id="CHEBI:59789"/>
        <dbReference type="ChEBI" id="CHEBI:74269"/>
        <dbReference type="ChEBI" id="CHEBI:74480"/>
        <dbReference type="EC" id="2.1.1.170"/>
    </reaction>
</comment>
<dbReference type="EC" id="2.1.1.170" evidence="6"/>
<dbReference type="HAMAP" id="MF_00074">
    <property type="entry name" value="16SrRNA_methyltr_G"/>
    <property type="match status" value="1"/>
</dbReference>
<keyword evidence="9" id="KW-1185">Reference proteome</keyword>
<evidence type="ECO:0000256" key="3">
    <source>
        <dbReference type="ARBA" id="ARBA00022603"/>
    </source>
</evidence>
<dbReference type="EMBL" id="JACHGB010000005">
    <property type="protein sequence ID" value="MBB5272649.1"/>
    <property type="molecule type" value="Genomic_DNA"/>
</dbReference>
<feature type="compositionally biased region" description="Low complexity" evidence="7">
    <location>
        <begin position="32"/>
        <end position="42"/>
    </location>
</feature>
<feature type="binding site" evidence="6">
    <location>
        <position position="129"/>
    </location>
    <ligand>
        <name>S-adenosyl-L-methionine</name>
        <dbReference type="ChEBI" id="CHEBI:59789"/>
    </ligand>
</feature>
<proteinExistence type="inferred from homology"/>
<comment type="similarity">
    <text evidence="6">Belongs to the methyltransferase superfamily. RNA methyltransferase RsmG family.</text>
</comment>
<dbReference type="NCBIfam" id="TIGR00138">
    <property type="entry name" value="rsmG_gidB"/>
    <property type="match status" value="1"/>
</dbReference>
<keyword evidence="4 6" id="KW-0808">Transferase</keyword>
<comment type="caution">
    <text evidence="6">Lacks conserved residue(s) required for the propagation of feature annotation.</text>
</comment>
<comment type="function">
    <text evidence="6">Specifically methylates the N7 position of guanine in position 527 of 16S rRNA.</text>
</comment>
<reference evidence="8 9" key="1">
    <citation type="submission" date="2020-08" db="EMBL/GenBank/DDBJ databases">
        <title>Genomic Encyclopedia of Type Strains, Phase IV (KMG-IV): sequencing the most valuable type-strain genomes for metagenomic binning, comparative biology and taxonomic classification.</title>
        <authorList>
            <person name="Goeker M."/>
        </authorList>
    </citation>
    <scope>NUCLEOTIDE SEQUENCE [LARGE SCALE GENOMIC DNA]</scope>
    <source>
        <strain evidence="8 9">DSM 29781</strain>
    </source>
</reference>
<feature type="region of interest" description="Disordered" evidence="7">
    <location>
        <begin position="1"/>
        <end position="42"/>
    </location>
</feature>
<protein>
    <recommendedName>
        <fullName evidence="6">Ribosomal RNA small subunit methyltransferase G</fullName>
        <ecNumber evidence="6">2.1.1.170</ecNumber>
    </recommendedName>
    <alternativeName>
        <fullName evidence="6">16S rRNA 7-methylguanosine methyltransferase</fullName>
        <shortName evidence="6">16S rRNA m7G methyltransferase</shortName>
    </alternativeName>
</protein>
<feature type="binding site" evidence="6">
    <location>
        <position position="124"/>
    </location>
    <ligand>
        <name>S-adenosyl-L-methionine</name>
        <dbReference type="ChEBI" id="CHEBI:59789"/>
    </ligand>
</feature>
<evidence type="ECO:0000256" key="6">
    <source>
        <dbReference type="HAMAP-Rule" id="MF_00074"/>
    </source>
</evidence>
<evidence type="ECO:0000256" key="2">
    <source>
        <dbReference type="ARBA" id="ARBA00022552"/>
    </source>
</evidence>
<dbReference type="Pfam" id="PF02527">
    <property type="entry name" value="GidB"/>
    <property type="match status" value="1"/>
</dbReference>
<dbReference type="AlphaFoldDB" id="A0A7W8HIF9"/>
<keyword evidence="3 6" id="KW-0489">Methyltransferase</keyword>
<feature type="compositionally biased region" description="Low complexity" evidence="7">
    <location>
        <begin position="1"/>
        <end position="12"/>
    </location>
</feature>
<evidence type="ECO:0000256" key="5">
    <source>
        <dbReference type="ARBA" id="ARBA00022691"/>
    </source>
</evidence>
<feature type="binding site" evidence="6">
    <location>
        <position position="193"/>
    </location>
    <ligand>
        <name>S-adenosyl-L-methionine</name>
        <dbReference type="ChEBI" id="CHEBI:59789"/>
    </ligand>
</feature>